<dbReference type="NCBIfam" id="TIGR00225">
    <property type="entry name" value="prc"/>
    <property type="match status" value="1"/>
</dbReference>
<reference evidence="8" key="1">
    <citation type="submission" date="2019-07" db="EMBL/GenBank/DDBJ databases">
        <title>Shewanella sp. YLB-08 draft genomic sequence.</title>
        <authorList>
            <person name="Yu L."/>
        </authorList>
    </citation>
    <scope>NUCLEOTIDE SEQUENCE [LARGE SCALE GENOMIC DNA]</scope>
    <source>
        <strain evidence="8">JCM 20706</strain>
    </source>
</reference>
<keyword evidence="4 5" id="KW-0720">Serine protease</keyword>
<dbReference type="Proteomes" id="UP000318126">
    <property type="component" value="Unassembled WGS sequence"/>
</dbReference>
<dbReference type="SUPFAM" id="SSF52096">
    <property type="entry name" value="ClpP/crotonase"/>
    <property type="match status" value="1"/>
</dbReference>
<dbReference type="RefSeq" id="WP_144040823.1">
    <property type="nucleotide sequence ID" value="NZ_BMPL01000075.1"/>
</dbReference>
<evidence type="ECO:0000256" key="1">
    <source>
        <dbReference type="ARBA" id="ARBA00009179"/>
    </source>
</evidence>
<gene>
    <name evidence="7" type="ORF">FN961_14125</name>
</gene>
<accession>A0A553JN14</accession>
<evidence type="ECO:0000259" key="6">
    <source>
        <dbReference type="PROSITE" id="PS50106"/>
    </source>
</evidence>
<dbReference type="AlphaFoldDB" id="A0A553JN14"/>
<evidence type="ECO:0000256" key="5">
    <source>
        <dbReference type="RuleBase" id="RU004404"/>
    </source>
</evidence>
<dbReference type="PANTHER" id="PTHR32060:SF30">
    <property type="entry name" value="CARBOXY-TERMINAL PROCESSING PROTEASE CTPA"/>
    <property type="match status" value="1"/>
</dbReference>
<keyword evidence="2 5" id="KW-0645">Protease</keyword>
<comment type="caution">
    <text evidence="7">The sequence shown here is derived from an EMBL/GenBank/DDBJ whole genome shotgun (WGS) entry which is preliminary data.</text>
</comment>
<dbReference type="Gene3D" id="2.30.42.10">
    <property type="match status" value="1"/>
</dbReference>
<dbReference type="Pfam" id="PF13180">
    <property type="entry name" value="PDZ_2"/>
    <property type="match status" value="1"/>
</dbReference>
<dbReference type="OrthoDB" id="9812068at2"/>
<dbReference type="CDD" id="cd07560">
    <property type="entry name" value="Peptidase_S41_CPP"/>
    <property type="match status" value="1"/>
</dbReference>
<dbReference type="InterPro" id="IPR029045">
    <property type="entry name" value="ClpP/crotonase-like_dom_sf"/>
</dbReference>
<dbReference type="Pfam" id="PF03572">
    <property type="entry name" value="Peptidase_S41"/>
    <property type="match status" value="1"/>
</dbReference>
<protein>
    <submittedName>
        <fullName evidence="7">S41 family peptidase</fullName>
    </submittedName>
</protein>
<name>A0A553JN14_SHEHA</name>
<evidence type="ECO:0000256" key="2">
    <source>
        <dbReference type="ARBA" id="ARBA00022670"/>
    </source>
</evidence>
<dbReference type="Gene3D" id="3.90.226.10">
    <property type="entry name" value="2-enoyl-CoA Hydratase, Chain A, domain 1"/>
    <property type="match status" value="1"/>
</dbReference>
<dbReference type="InterPro" id="IPR005151">
    <property type="entry name" value="Tail-specific_protease"/>
</dbReference>
<evidence type="ECO:0000256" key="4">
    <source>
        <dbReference type="ARBA" id="ARBA00022825"/>
    </source>
</evidence>
<proteinExistence type="inferred from homology"/>
<dbReference type="GO" id="GO:0004175">
    <property type="term" value="F:endopeptidase activity"/>
    <property type="evidence" value="ECO:0007669"/>
    <property type="project" value="TreeGrafter"/>
</dbReference>
<dbReference type="PROSITE" id="PS50106">
    <property type="entry name" value="PDZ"/>
    <property type="match status" value="1"/>
</dbReference>
<dbReference type="GO" id="GO:0007165">
    <property type="term" value="P:signal transduction"/>
    <property type="evidence" value="ECO:0007669"/>
    <property type="project" value="TreeGrafter"/>
</dbReference>
<dbReference type="InterPro" id="IPR004447">
    <property type="entry name" value="Peptidase_S41A"/>
</dbReference>
<dbReference type="FunFam" id="3.90.226.10:FF:000029">
    <property type="entry name" value="Peptidase, S41 family"/>
    <property type="match status" value="1"/>
</dbReference>
<sequence>MSQLIRYLSFTLLGLALGLSVTLSSQENTQQFNSRLNYPLLLDIIDTVETYYVTEFTQDELIAAAIDGIFAKLDPYSNFLDQQAFFDMRDANKGEYFGFGVEIATENNKITIITPFANSPADQAGILAGDQILKFNNKLVDPKNLNLLLKEIKHHSQNKLSIALTLSHANMNSEFEVTLIPSVISIKSVSAKILDDEIGYIRLSSFQDDSTEEMVKQLTQWKHLELSGIILDLRNNPGGLLDQAIKIADIFLSKGRIVSTEGRFFDANSEYYASPKTMLSNVPMTILINKGSASASEVLAAALQENKRAKIIGETSFGKGTVQSLIPTLKDGNAIKLTIAKYTTPNGRDINSRGIEPDIKLDLDAVINDKNMPIIDELAIQGESKQDKILNSAITWIKTKQ</sequence>
<evidence type="ECO:0000256" key="3">
    <source>
        <dbReference type="ARBA" id="ARBA00022801"/>
    </source>
</evidence>
<keyword evidence="8" id="KW-1185">Reference proteome</keyword>
<dbReference type="GO" id="GO:0006508">
    <property type="term" value="P:proteolysis"/>
    <property type="evidence" value="ECO:0007669"/>
    <property type="project" value="UniProtKB-KW"/>
</dbReference>
<dbReference type="Gene3D" id="3.30.750.44">
    <property type="match status" value="1"/>
</dbReference>
<organism evidence="7 8">
    <name type="scientific">Shewanella hanedai</name>
    <name type="common">Alteromonas hanedai</name>
    <dbReference type="NCBI Taxonomy" id="25"/>
    <lineage>
        <taxon>Bacteria</taxon>
        <taxon>Pseudomonadati</taxon>
        <taxon>Pseudomonadota</taxon>
        <taxon>Gammaproteobacteria</taxon>
        <taxon>Alteromonadales</taxon>
        <taxon>Shewanellaceae</taxon>
        <taxon>Shewanella</taxon>
    </lineage>
</organism>
<dbReference type="PANTHER" id="PTHR32060">
    <property type="entry name" value="TAIL-SPECIFIC PROTEASE"/>
    <property type="match status" value="1"/>
</dbReference>
<dbReference type="InterPro" id="IPR036034">
    <property type="entry name" value="PDZ_sf"/>
</dbReference>
<keyword evidence="3 5" id="KW-0378">Hydrolase</keyword>
<evidence type="ECO:0000313" key="8">
    <source>
        <dbReference type="Proteomes" id="UP000318126"/>
    </source>
</evidence>
<comment type="similarity">
    <text evidence="1 5">Belongs to the peptidase S41A family.</text>
</comment>
<dbReference type="SMART" id="SM00245">
    <property type="entry name" value="TSPc"/>
    <property type="match status" value="1"/>
</dbReference>
<feature type="domain" description="PDZ" evidence="6">
    <location>
        <begin position="85"/>
        <end position="138"/>
    </location>
</feature>
<dbReference type="SMART" id="SM00228">
    <property type="entry name" value="PDZ"/>
    <property type="match status" value="1"/>
</dbReference>
<dbReference type="SUPFAM" id="SSF50156">
    <property type="entry name" value="PDZ domain-like"/>
    <property type="match status" value="1"/>
</dbReference>
<dbReference type="GO" id="GO:0030288">
    <property type="term" value="C:outer membrane-bounded periplasmic space"/>
    <property type="evidence" value="ECO:0007669"/>
    <property type="project" value="TreeGrafter"/>
</dbReference>
<dbReference type="EMBL" id="VKGK01000016">
    <property type="protein sequence ID" value="TRY13811.1"/>
    <property type="molecule type" value="Genomic_DNA"/>
</dbReference>
<dbReference type="GO" id="GO:0008236">
    <property type="term" value="F:serine-type peptidase activity"/>
    <property type="evidence" value="ECO:0007669"/>
    <property type="project" value="UniProtKB-KW"/>
</dbReference>
<evidence type="ECO:0000313" key="7">
    <source>
        <dbReference type="EMBL" id="TRY13811.1"/>
    </source>
</evidence>
<dbReference type="InterPro" id="IPR001478">
    <property type="entry name" value="PDZ"/>
</dbReference>